<dbReference type="AlphaFoldDB" id="A0A9N8MWI3"/>
<dbReference type="PANTHER" id="PTHR13696">
    <property type="entry name" value="P-LOOP CONTAINING NUCLEOSIDE TRIPHOSPHATE HYDROLASE"/>
    <property type="match status" value="1"/>
</dbReference>
<evidence type="ECO:0000259" key="1">
    <source>
        <dbReference type="Pfam" id="PF01656"/>
    </source>
</evidence>
<dbReference type="Proteomes" id="UP000675121">
    <property type="component" value="Unassembled WGS sequence"/>
</dbReference>
<dbReference type="SUPFAM" id="SSF52540">
    <property type="entry name" value="P-loop containing nucleoside triphosphate hydrolases"/>
    <property type="match status" value="1"/>
</dbReference>
<dbReference type="CDD" id="cd02042">
    <property type="entry name" value="ParAB_family"/>
    <property type="match status" value="1"/>
</dbReference>
<keyword evidence="3" id="KW-1185">Reference proteome</keyword>
<reference evidence="2" key="1">
    <citation type="submission" date="2021-02" db="EMBL/GenBank/DDBJ databases">
        <authorList>
            <person name="Vanwijnsberghe S."/>
        </authorList>
    </citation>
    <scope>NUCLEOTIDE SEQUENCE</scope>
    <source>
        <strain evidence="2">R-70211</strain>
    </source>
</reference>
<feature type="domain" description="CobQ/CobB/MinD/ParA nucleotide binding" evidence="1">
    <location>
        <begin position="4"/>
        <end position="182"/>
    </location>
</feature>
<dbReference type="PANTHER" id="PTHR13696:SF96">
    <property type="entry name" value="COBQ_COBB_MIND_PARA NUCLEOTIDE BINDING DOMAIN-CONTAINING PROTEIN"/>
    <property type="match status" value="1"/>
</dbReference>
<protein>
    <recommendedName>
        <fullName evidence="1">CobQ/CobB/MinD/ParA nucleotide binding domain-containing protein</fullName>
    </recommendedName>
</protein>
<dbReference type="EMBL" id="CAJNAS010000005">
    <property type="protein sequence ID" value="CAE6884479.1"/>
    <property type="molecule type" value="Genomic_DNA"/>
</dbReference>
<dbReference type="RefSeq" id="WP_201081820.1">
    <property type="nucleotide sequence ID" value="NZ_CAJNAS010000005.1"/>
</dbReference>
<dbReference type="InterPro" id="IPR050678">
    <property type="entry name" value="DNA_Partitioning_ATPase"/>
</dbReference>
<proteinExistence type="predicted"/>
<accession>A0A9N8MWI3</accession>
<dbReference type="InterPro" id="IPR027417">
    <property type="entry name" value="P-loop_NTPase"/>
</dbReference>
<evidence type="ECO:0000313" key="3">
    <source>
        <dbReference type="Proteomes" id="UP000675121"/>
    </source>
</evidence>
<comment type="caution">
    <text evidence="2">The sequence shown here is derived from an EMBL/GenBank/DDBJ whole genome shotgun (WGS) entry which is preliminary data.</text>
</comment>
<organism evidence="2 3">
    <name type="scientific">Paraburkholderia domus</name>
    <dbReference type="NCBI Taxonomy" id="2793075"/>
    <lineage>
        <taxon>Bacteria</taxon>
        <taxon>Pseudomonadati</taxon>
        <taxon>Pseudomonadota</taxon>
        <taxon>Betaproteobacteria</taxon>
        <taxon>Burkholderiales</taxon>
        <taxon>Burkholderiaceae</taxon>
        <taxon>Paraburkholderia</taxon>
    </lineage>
</organism>
<dbReference type="Pfam" id="PF01656">
    <property type="entry name" value="CbiA"/>
    <property type="match status" value="1"/>
</dbReference>
<evidence type="ECO:0000313" key="2">
    <source>
        <dbReference type="EMBL" id="CAE6884479.1"/>
    </source>
</evidence>
<sequence>MTVIVVANPKGGVGKSTLSTNLAGYFASLGEWVALADLDKQQSAHAWLSLRPPALPPIETWEVDLENPAKPPRGLEHAVIDTPAGLHGNRLGIALDLADKVIVPLQPSMFDILATQDFLERLAKEKAVRKGAIEIGVVGMRVDSRTRSAEQLHRFVEGLKLPVLGYLRDTQNYVQLAAHGLTLWDVAKSRVEKDLEQWQPIIQWTNGASKKD</sequence>
<dbReference type="InterPro" id="IPR002586">
    <property type="entry name" value="CobQ/CobB/MinD/ParA_Nub-bd_dom"/>
</dbReference>
<gene>
    <name evidence="2" type="ORF">R70211_02329</name>
</gene>
<name>A0A9N8MWI3_9BURK</name>
<dbReference type="Gene3D" id="3.40.50.300">
    <property type="entry name" value="P-loop containing nucleotide triphosphate hydrolases"/>
    <property type="match status" value="1"/>
</dbReference>